<dbReference type="InterPro" id="IPR051448">
    <property type="entry name" value="CdaR-like_regulators"/>
</dbReference>
<dbReference type="RefSeq" id="WP_232654953.1">
    <property type="nucleotide sequence ID" value="NZ_JAJSBI010000034.1"/>
</dbReference>
<dbReference type="Gene3D" id="1.10.10.2840">
    <property type="entry name" value="PucR C-terminal helix-turn-helix domain"/>
    <property type="match status" value="2"/>
</dbReference>
<dbReference type="PANTHER" id="PTHR33744:SF1">
    <property type="entry name" value="DNA-BINDING TRANSCRIPTIONAL ACTIVATOR ADER"/>
    <property type="match status" value="1"/>
</dbReference>
<reference evidence="2" key="1">
    <citation type="submission" date="2021-12" db="EMBL/GenBank/DDBJ databases">
        <authorList>
            <person name="Lee J.-H."/>
            <person name="Kim S.-B."/>
        </authorList>
    </citation>
    <scope>NUCLEOTIDE SEQUENCE</scope>
    <source>
        <strain evidence="2">NR30</strain>
    </source>
</reference>
<dbReference type="InterPro" id="IPR025736">
    <property type="entry name" value="PucR_C-HTH_dom"/>
</dbReference>
<dbReference type="PANTHER" id="PTHR33744">
    <property type="entry name" value="CARBOHYDRATE DIACID REGULATOR"/>
    <property type="match status" value="1"/>
</dbReference>
<dbReference type="Proteomes" id="UP001108029">
    <property type="component" value="Unassembled WGS sequence"/>
</dbReference>
<evidence type="ECO:0000313" key="2">
    <source>
        <dbReference type="EMBL" id="MCD9880013.1"/>
    </source>
</evidence>
<dbReference type="Pfam" id="PF13556">
    <property type="entry name" value="HTH_30"/>
    <property type="match status" value="2"/>
</dbReference>
<organism evidence="2 3">
    <name type="scientific">Streptomyces guryensis</name>
    <dbReference type="NCBI Taxonomy" id="2886947"/>
    <lineage>
        <taxon>Bacteria</taxon>
        <taxon>Bacillati</taxon>
        <taxon>Actinomycetota</taxon>
        <taxon>Actinomycetes</taxon>
        <taxon>Kitasatosporales</taxon>
        <taxon>Streptomycetaceae</taxon>
        <taxon>Streptomyces</taxon>
    </lineage>
</organism>
<dbReference type="AlphaFoldDB" id="A0A9Q3VYQ5"/>
<feature type="domain" description="PucR C-terminal helix-turn-helix" evidence="1">
    <location>
        <begin position="441"/>
        <end position="495"/>
    </location>
</feature>
<evidence type="ECO:0000313" key="3">
    <source>
        <dbReference type="Proteomes" id="UP001108029"/>
    </source>
</evidence>
<feature type="domain" description="PucR C-terminal helix-turn-helix" evidence="1">
    <location>
        <begin position="335"/>
        <end position="390"/>
    </location>
</feature>
<protein>
    <submittedName>
        <fullName evidence="2">Helix-turn-helix domain-containing protein</fullName>
    </submittedName>
</protein>
<proteinExistence type="predicted"/>
<name>A0A9Q3VYQ5_9ACTN</name>
<keyword evidence="3" id="KW-1185">Reference proteome</keyword>
<dbReference type="EMBL" id="JAJSBI010000034">
    <property type="protein sequence ID" value="MCD9880013.1"/>
    <property type="molecule type" value="Genomic_DNA"/>
</dbReference>
<comment type="caution">
    <text evidence="2">The sequence shown here is derived from an EMBL/GenBank/DDBJ whole genome shotgun (WGS) entry which is preliminary data.</text>
</comment>
<dbReference type="InterPro" id="IPR042070">
    <property type="entry name" value="PucR_C-HTH_sf"/>
</dbReference>
<gene>
    <name evidence="2" type="ORF">LJ657_41915</name>
</gene>
<sequence length="510" mass="55407">MHRGDAHTDTAAAVRMRRAEDVLNMQRVARKGGTSLLLRWLGTRAGAEVLLVDSSGAVASPPRTPLGDAEGDLVRRAVRELTVRGLRSMAVDQDGTTCIILPLDGPRGVCMPLLAAVFPKPAALDVRLLLADATSALSLGWMTEHTWQRQRRVQRADARLREAVLRLLMNGQVTVARQIAGALRPELPGTVRVYVIEGPPGIRNQVADELAETAEHAWIVPCPVYGDHMFVLVPAGPDAPPDPSPHWTRSPSLTARCWIGVSDELPLRDTATGYAQAFHALAAARHRAERQSSFAGNPDLALTIGPDAVTWAEGFLAPVHAHRARRHHDPDSKELLATAASWLNFSSRATAHLKIHRNTLSARLTCIQRLLDLDLDRLADQAALALALRALAPGRPARPQHDAADVPSSLDELLRLPQVAGWAEHQFRPLRVPGIPASVPDTLTTWLRLDARIAPTAAALSLSASAVRKRLTRSEALLQRSLLRPPSAVHDLWFARRALDLMAREPAPAG</sequence>
<accession>A0A9Q3VYQ5</accession>
<evidence type="ECO:0000259" key="1">
    <source>
        <dbReference type="Pfam" id="PF13556"/>
    </source>
</evidence>